<reference evidence="6" key="1">
    <citation type="submission" date="2018-06" db="EMBL/GenBank/DDBJ databases">
        <authorList>
            <person name="Zhirakovskaya E."/>
        </authorList>
    </citation>
    <scope>NUCLEOTIDE SEQUENCE</scope>
</reference>
<evidence type="ECO:0000256" key="5">
    <source>
        <dbReference type="ARBA" id="ARBA00023274"/>
    </source>
</evidence>
<keyword evidence="2" id="KW-0699">rRNA-binding</keyword>
<dbReference type="GO" id="GO:0006412">
    <property type="term" value="P:translation"/>
    <property type="evidence" value="ECO:0007669"/>
    <property type="project" value="InterPro"/>
</dbReference>
<dbReference type="InterPro" id="IPR004389">
    <property type="entry name" value="Ribosomal_uL18_bac-type"/>
</dbReference>
<dbReference type="GO" id="GO:0008097">
    <property type="term" value="F:5S rRNA binding"/>
    <property type="evidence" value="ECO:0007669"/>
    <property type="project" value="TreeGrafter"/>
</dbReference>
<evidence type="ECO:0000256" key="3">
    <source>
        <dbReference type="ARBA" id="ARBA00022884"/>
    </source>
</evidence>
<dbReference type="Gene3D" id="3.30.420.100">
    <property type="match status" value="1"/>
</dbReference>
<dbReference type="PANTHER" id="PTHR12899">
    <property type="entry name" value="39S RIBOSOMAL PROTEIN L18, MITOCHONDRIAL"/>
    <property type="match status" value="1"/>
</dbReference>
<proteinExistence type="inferred from homology"/>
<evidence type="ECO:0000256" key="4">
    <source>
        <dbReference type="ARBA" id="ARBA00022980"/>
    </source>
</evidence>
<dbReference type="FunFam" id="3.30.420.100:FF:000001">
    <property type="entry name" value="50S ribosomal protein L18"/>
    <property type="match status" value="1"/>
</dbReference>
<dbReference type="EMBL" id="UOEZ01000047">
    <property type="protein sequence ID" value="VAW36901.1"/>
    <property type="molecule type" value="Genomic_DNA"/>
</dbReference>
<organism evidence="6">
    <name type="scientific">hydrothermal vent metagenome</name>
    <dbReference type="NCBI Taxonomy" id="652676"/>
    <lineage>
        <taxon>unclassified sequences</taxon>
        <taxon>metagenomes</taxon>
        <taxon>ecological metagenomes</taxon>
    </lineage>
</organism>
<dbReference type="InterPro" id="IPR057268">
    <property type="entry name" value="Ribosomal_L18"/>
</dbReference>
<dbReference type="Pfam" id="PF00861">
    <property type="entry name" value="Ribosomal_L18p"/>
    <property type="match status" value="1"/>
</dbReference>
<dbReference type="CDD" id="cd00432">
    <property type="entry name" value="Ribosomal_L18_L5e"/>
    <property type="match status" value="1"/>
</dbReference>
<evidence type="ECO:0000256" key="2">
    <source>
        <dbReference type="ARBA" id="ARBA00022730"/>
    </source>
</evidence>
<comment type="similarity">
    <text evidence="1">Belongs to the universal ribosomal protein uL18 family.</text>
</comment>
<dbReference type="NCBIfam" id="TIGR00060">
    <property type="entry name" value="L18_bact"/>
    <property type="match status" value="1"/>
</dbReference>
<sequence length="122" mass="13420">MTLVNKKMTSRQKRQVRVRKKIKGTSARLRLNVFRSNKHIYAQLIEDLEGKVVASSSTMAKELAGAAAKLSKTEAATKVGEELGKIAKEKGVDKIVFDRGGYLYHGRVKALADGVRSTGINF</sequence>
<name>A0A3B0V1M5_9ZZZZ</name>
<evidence type="ECO:0000313" key="6">
    <source>
        <dbReference type="EMBL" id="VAW36901.1"/>
    </source>
</evidence>
<protein>
    <submittedName>
        <fullName evidence="6">LSU ribosomal protein L18p (L5e)</fullName>
    </submittedName>
</protein>
<dbReference type="GO" id="GO:0003735">
    <property type="term" value="F:structural constituent of ribosome"/>
    <property type="evidence" value="ECO:0007669"/>
    <property type="project" value="InterPro"/>
</dbReference>
<keyword evidence="4 6" id="KW-0689">Ribosomal protein</keyword>
<accession>A0A3B0V1M5</accession>
<dbReference type="HAMAP" id="MF_01337_B">
    <property type="entry name" value="Ribosomal_uL18_B"/>
    <property type="match status" value="1"/>
</dbReference>
<evidence type="ECO:0000256" key="1">
    <source>
        <dbReference type="ARBA" id="ARBA00007116"/>
    </source>
</evidence>
<dbReference type="SUPFAM" id="SSF53137">
    <property type="entry name" value="Translational machinery components"/>
    <property type="match status" value="1"/>
</dbReference>
<keyword evidence="3" id="KW-0694">RNA-binding</keyword>
<dbReference type="GO" id="GO:0022625">
    <property type="term" value="C:cytosolic large ribosomal subunit"/>
    <property type="evidence" value="ECO:0007669"/>
    <property type="project" value="TreeGrafter"/>
</dbReference>
<gene>
    <name evidence="6" type="ORF">MNBD_DELTA02-941</name>
</gene>
<keyword evidence="5" id="KW-0687">Ribonucleoprotein</keyword>
<dbReference type="InterPro" id="IPR005484">
    <property type="entry name" value="Ribosomal_uL18_bac/plant/anim"/>
</dbReference>
<dbReference type="AlphaFoldDB" id="A0A3B0V1M5"/>
<dbReference type="PANTHER" id="PTHR12899:SF3">
    <property type="entry name" value="LARGE RIBOSOMAL SUBUNIT PROTEIN UL18M"/>
    <property type="match status" value="1"/>
</dbReference>